<reference evidence="7 8" key="1">
    <citation type="submission" date="2019-03" db="EMBL/GenBank/DDBJ databases">
        <title>Complete genome sequence of Paenisporosarcina antarctica CGMCC 1.6503T.</title>
        <authorList>
            <person name="Rong J.-C."/>
            <person name="Chi N.-Y."/>
            <person name="Zhang Q.-F."/>
        </authorList>
    </citation>
    <scope>NUCLEOTIDE SEQUENCE [LARGE SCALE GENOMIC DNA]</scope>
    <source>
        <strain evidence="7 8">CGMCC 1.6503</strain>
    </source>
</reference>
<dbReference type="RefSeq" id="WP_134209163.1">
    <property type="nucleotide sequence ID" value="NZ_CP038015.1"/>
</dbReference>
<feature type="transmembrane region" description="Helical" evidence="5">
    <location>
        <begin position="15"/>
        <end position="38"/>
    </location>
</feature>
<keyword evidence="3 5" id="KW-1133">Transmembrane helix</keyword>
<dbReference type="InterPro" id="IPR051328">
    <property type="entry name" value="T7SS_ABC-Transporter"/>
</dbReference>
<dbReference type="NCBIfam" id="TIGR03057">
    <property type="entry name" value="xxxLxxG_by_4"/>
    <property type="match status" value="7"/>
</dbReference>
<dbReference type="Gene3D" id="1.10.287.950">
    <property type="entry name" value="Methyl-accepting chemotaxis protein"/>
    <property type="match status" value="2"/>
</dbReference>
<accession>A0A4P6ZVK1</accession>
<name>A0A4P6ZVK1_9BACL</name>
<feature type="domain" description="ABC-2 type transporter transmembrane" evidence="6">
    <location>
        <begin position="21"/>
        <end position="139"/>
    </location>
</feature>
<proteinExistence type="predicted"/>
<feature type="transmembrane region" description="Helical" evidence="5">
    <location>
        <begin position="607"/>
        <end position="631"/>
    </location>
</feature>
<dbReference type="InterPro" id="IPR017501">
    <property type="entry name" value="Phage_infect_YhgE_C"/>
</dbReference>
<feature type="domain" description="ABC-2 type transporter transmembrane" evidence="6">
    <location>
        <begin position="488"/>
        <end position="709"/>
    </location>
</feature>
<dbReference type="NCBIfam" id="TIGR03061">
    <property type="entry name" value="pip_yhgE_Nterm"/>
    <property type="match status" value="1"/>
</dbReference>
<dbReference type="PANTHER" id="PTHR43077">
    <property type="entry name" value="TRANSPORT PERMEASE YVFS-RELATED"/>
    <property type="match status" value="1"/>
</dbReference>
<evidence type="ECO:0000256" key="5">
    <source>
        <dbReference type="SAM" id="Phobius"/>
    </source>
</evidence>
<evidence type="ECO:0000259" key="6">
    <source>
        <dbReference type="Pfam" id="PF12698"/>
    </source>
</evidence>
<organism evidence="7 8">
    <name type="scientific">Paenisporosarcina antarctica</name>
    <dbReference type="NCBI Taxonomy" id="417367"/>
    <lineage>
        <taxon>Bacteria</taxon>
        <taxon>Bacillati</taxon>
        <taxon>Bacillota</taxon>
        <taxon>Bacilli</taxon>
        <taxon>Bacillales</taxon>
        <taxon>Caryophanaceae</taxon>
        <taxon>Paenisporosarcina</taxon>
    </lineage>
</organism>
<dbReference type="Pfam" id="PF12698">
    <property type="entry name" value="ABC2_membrane_3"/>
    <property type="match status" value="2"/>
</dbReference>
<dbReference type="OrthoDB" id="9811483at2"/>
<feature type="transmembrane region" description="Helical" evidence="5">
    <location>
        <begin position="538"/>
        <end position="558"/>
    </location>
</feature>
<comment type="subcellular location">
    <subcellularLocation>
        <location evidence="1">Membrane</location>
        <topology evidence="1">Multi-pass membrane protein</topology>
    </subcellularLocation>
</comment>
<feature type="transmembrane region" description="Helical" evidence="5">
    <location>
        <begin position="638"/>
        <end position="657"/>
    </location>
</feature>
<dbReference type="Gene3D" id="3.40.1710.10">
    <property type="entry name" value="abc type-2 transporter like domain"/>
    <property type="match status" value="1"/>
</dbReference>
<gene>
    <name evidence="7" type="ORF">E2636_04555</name>
</gene>
<evidence type="ECO:0000256" key="4">
    <source>
        <dbReference type="ARBA" id="ARBA00023136"/>
    </source>
</evidence>
<evidence type="ECO:0000313" key="7">
    <source>
        <dbReference type="EMBL" id="QBP40442.1"/>
    </source>
</evidence>
<keyword evidence="2 5" id="KW-0812">Transmembrane</keyword>
<protein>
    <submittedName>
        <fullName evidence="7">YhgE/Pip domain-containing protein</fullName>
    </submittedName>
</protein>
<feature type="transmembrane region" description="Helical" evidence="5">
    <location>
        <begin position="579"/>
        <end position="601"/>
    </location>
</feature>
<dbReference type="KEGG" id="panc:E2636_04555"/>
<keyword evidence="4 5" id="KW-0472">Membrane</keyword>
<dbReference type="AlphaFoldDB" id="A0A4P6ZVK1"/>
<dbReference type="InterPro" id="IPR013525">
    <property type="entry name" value="ABC2_TM"/>
</dbReference>
<dbReference type="PANTHER" id="PTHR43077:SF5">
    <property type="entry name" value="PHAGE INFECTION PROTEIN"/>
    <property type="match status" value="1"/>
</dbReference>
<keyword evidence="8" id="KW-1185">Reference proteome</keyword>
<dbReference type="SUPFAM" id="SSF58104">
    <property type="entry name" value="Methyl-accepting chemotaxis protein (MCP) signaling domain"/>
    <property type="match status" value="1"/>
</dbReference>
<sequence>MIKQEFLNIFKNRKLLIPILAVLFIPVLYAGMFLWAFWDPYEQLSELPVAIVNEDTGAQLDGEQLTVGKDVTKKLIESEQFQFVELSKEQGKEALENQDYYMIIEIPANFSQHATTLLDEQPEKLMIEYKPNEGFNFLSAQIGDTAIERIRAEVNKQVVASYSEKLFASITKMGEGYVDAADGAGRLSEGASKLSSGATDLKGYLEQLASGSVDLADGSTELASGTVKASNGASELNTGLDKLSSGATQLHQGAGQVSSGAGQLQNGVESYTQGVAEVSNGMATANEKERELIAALIQLQDGASTANQSVEKLTGGASEVTAGIETLSEQMAPILASLPENQQVALKGAFSQLQQGSSQVSQGLGALKGGTEQLSGGLSQASTGAEKLLSGHTELANGLNTLKQSSAKLNEGATTLATGSDSLTTKLSGFQKGLANASYGSQELTSGLQNLVQGSNLLTSGTSELALKSGELAKGSTQLVDGTAELEQGTNTLQEKLSDASTEASEVNPTDKTIDMASSPVAVSKSAINHVPNYGTGFAPYFLSLGLFVGALLISIVFPLVQSAITPTSGWAWATSKMVVLGVVGVVQALIAVAILLFGLGLEPVNLGWFMATTVLTSFAYLAIVQLLVTVLGDSGRFVAILILILQLTTSAGTFPLELIPHPLQIFNQWLPMTYSVQGFKAAISSTDISFIQWNNGILLVFFIGATVFTTAYFLMLFKRRYSHFQKE</sequence>
<dbReference type="EMBL" id="CP038015">
    <property type="protein sequence ID" value="QBP40442.1"/>
    <property type="molecule type" value="Genomic_DNA"/>
</dbReference>
<dbReference type="InterPro" id="IPR023908">
    <property type="entry name" value="xxxLxxG_rpt"/>
</dbReference>
<dbReference type="GO" id="GO:0140359">
    <property type="term" value="F:ABC-type transporter activity"/>
    <property type="evidence" value="ECO:0007669"/>
    <property type="project" value="InterPro"/>
</dbReference>
<dbReference type="GO" id="GO:0016020">
    <property type="term" value="C:membrane"/>
    <property type="evidence" value="ECO:0007669"/>
    <property type="project" value="UniProtKB-SubCell"/>
</dbReference>
<evidence type="ECO:0000256" key="3">
    <source>
        <dbReference type="ARBA" id="ARBA00022989"/>
    </source>
</evidence>
<dbReference type="Proteomes" id="UP000294292">
    <property type="component" value="Chromosome"/>
</dbReference>
<evidence type="ECO:0000256" key="1">
    <source>
        <dbReference type="ARBA" id="ARBA00004141"/>
    </source>
</evidence>
<feature type="transmembrane region" description="Helical" evidence="5">
    <location>
        <begin position="698"/>
        <end position="718"/>
    </location>
</feature>
<evidence type="ECO:0000256" key="2">
    <source>
        <dbReference type="ARBA" id="ARBA00022692"/>
    </source>
</evidence>
<evidence type="ECO:0000313" key="8">
    <source>
        <dbReference type="Proteomes" id="UP000294292"/>
    </source>
</evidence>
<dbReference type="NCBIfam" id="TIGR03062">
    <property type="entry name" value="pip_yhgE_Cterm"/>
    <property type="match status" value="1"/>
</dbReference>
<dbReference type="InterPro" id="IPR017500">
    <property type="entry name" value="Phage_infect_YhgE_N"/>
</dbReference>